<gene>
    <name evidence="2" type="primary">pspB</name>
    <name evidence="2" type="ORF">FLL45_10945</name>
</gene>
<dbReference type="Pfam" id="PF06667">
    <property type="entry name" value="PspB"/>
    <property type="match status" value="1"/>
</dbReference>
<proteinExistence type="predicted"/>
<dbReference type="RefSeq" id="WP_142942045.1">
    <property type="nucleotide sequence ID" value="NZ_VIKR01000002.1"/>
</dbReference>
<name>A0A545TE15_9GAMM</name>
<dbReference type="GO" id="GO:0006355">
    <property type="term" value="P:regulation of DNA-templated transcription"/>
    <property type="evidence" value="ECO:0007669"/>
    <property type="project" value="InterPro"/>
</dbReference>
<dbReference type="AlphaFoldDB" id="A0A545TE15"/>
<keyword evidence="1" id="KW-1133">Transmembrane helix</keyword>
<keyword evidence="1" id="KW-0472">Membrane</keyword>
<dbReference type="NCBIfam" id="NF006993">
    <property type="entry name" value="PRK09458.1"/>
    <property type="match status" value="1"/>
</dbReference>
<reference evidence="2 3" key="1">
    <citation type="submission" date="2019-06" db="EMBL/GenBank/DDBJ databases">
        <title>Draft genome of Aliikangiella marina GYP-15.</title>
        <authorList>
            <person name="Wang G."/>
        </authorList>
    </citation>
    <scope>NUCLEOTIDE SEQUENCE [LARGE SCALE GENOMIC DNA]</scope>
    <source>
        <strain evidence="2 3">GYP-15</strain>
    </source>
</reference>
<evidence type="ECO:0000313" key="3">
    <source>
        <dbReference type="Proteomes" id="UP000317839"/>
    </source>
</evidence>
<dbReference type="Proteomes" id="UP000317839">
    <property type="component" value="Unassembled WGS sequence"/>
</dbReference>
<accession>A0A545TE15</accession>
<feature type="transmembrane region" description="Helical" evidence="1">
    <location>
        <begin position="6"/>
        <end position="24"/>
    </location>
</feature>
<dbReference type="NCBIfam" id="TIGR02976">
    <property type="entry name" value="phageshock_pspB"/>
    <property type="match status" value="1"/>
</dbReference>
<evidence type="ECO:0000256" key="1">
    <source>
        <dbReference type="SAM" id="Phobius"/>
    </source>
</evidence>
<keyword evidence="1" id="KW-0812">Transmembrane</keyword>
<protein>
    <submittedName>
        <fullName evidence="2">Envelope stress response membrane protein PspB</fullName>
    </submittedName>
</protein>
<dbReference type="GO" id="GO:0009271">
    <property type="term" value="P:phage shock"/>
    <property type="evidence" value="ECO:0007669"/>
    <property type="project" value="InterPro"/>
</dbReference>
<dbReference type="EMBL" id="VIKR01000002">
    <property type="protein sequence ID" value="TQV75431.1"/>
    <property type="molecule type" value="Genomic_DNA"/>
</dbReference>
<evidence type="ECO:0000313" key="2">
    <source>
        <dbReference type="EMBL" id="TQV75431.1"/>
    </source>
</evidence>
<dbReference type="InterPro" id="IPR009554">
    <property type="entry name" value="Phageshock_PspB"/>
</dbReference>
<comment type="caution">
    <text evidence="2">The sequence shown here is derived from an EMBL/GenBank/DDBJ whole genome shotgun (WGS) entry which is preliminary data.</text>
</comment>
<organism evidence="2 3">
    <name type="scientific">Aliikangiella marina</name>
    <dbReference type="NCBI Taxonomy" id="1712262"/>
    <lineage>
        <taxon>Bacteria</taxon>
        <taxon>Pseudomonadati</taxon>
        <taxon>Pseudomonadota</taxon>
        <taxon>Gammaproteobacteria</taxon>
        <taxon>Oceanospirillales</taxon>
        <taxon>Pleioneaceae</taxon>
        <taxon>Aliikangiella</taxon>
    </lineage>
</organism>
<sequence>MIPEIAFVPVVLFMVIVAPIWIVMHYRSKSNKESGISEAEHARLQELVKIADSMMVRIETLESILDQETPEWRAKHGQ</sequence>
<dbReference type="OrthoDB" id="6198106at2"/>
<keyword evidence="3" id="KW-1185">Reference proteome</keyword>